<gene>
    <name evidence="2" type="ORF">H0A76_01660</name>
</gene>
<dbReference type="GO" id="GO:0005886">
    <property type="term" value="C:plasma membrane"/>
    <property type="evidence" value="ECO:0007669"/>
    <property type="project" value="UniProtKB-SubCell"/>
</dbReference>
<dbReference type="EMBL" id="JACCHT010000001">
    <property type="protein sequence ID" value="NYT26719.1"/>
    <property type="molecule type" value="Genomic_DNA"/>
</dbReference>
<dbReference type="Gene3D" id="3.40.720.10">
    <property type="entry name" value="Alkaline Phosphatase, subunit A"/>
    <property type="match status" value="1"/>
</dbReference>
<dbReference type="PANTHER" id="PTHR30443">
    <property type="entry name" value="INNER MEMBRANE PROTEIN"/>
    <property type="match status" value="1"/>
</dbReference>
<evidence type="ECO:0000259" key="1">
    <source>
        <dbReference type="Pfam" id="PF00884"/>
    </source>
</evidence>
<keyword evidence="2" id="KW-0378">Hydrolase</keyword>
<dbReference type="Pfam" id="PF00884">
    <property type="entry name" value="Sulfatase"/>
    <property type="match status" value="1"/>
</dbReference>
<organism evidence="2 3">
    <name type="scientific">Candidatus Thiodubiliella endoseptemdiera</name>
    <dbReference type="NCBI Taxonomy" id="2738886"/>
    <lineage>
        <taxon>Bacteria</taxon>
        <taxon>Pseudomonadati</taxon>
        <taxon>Pseudomonadota</taxon>
        <taxon>Gammaproteobacteria</taxon>
        <taxon>Candidatus Pseudothioglobaceae</taxon>
        <taxon>Candidatus Thiodubiliella</taxon>
    </lineage>
</organism>
<protein>
    <submittedName>
        <fullName evidence="2">Sulfatase-like hydrolase/transferase</fullName>
    </submittedName>
</protein>
<accession>A0A853F267</accession>
<dbReference type="SUPFAM" id="SSF53649">
    <property type="entry name" value="Alkaline phosphatase-like"/>
    <property type="match status" value="1"/>
</dbReference>
<evidence type="ECO:0000313" key="2">
    <source>
        <dbReference type="EMBL" id="NYT26719.1"/>
    </source>
</evidence>
<dbReference type="GO" id="GO:0043838">
    <property type="term" value="F:phosphatidylethanolamine:Kdo2-lipid A phosphoethanolamine transferase activity"/>
    <property type="evidence" value="ECO:0007669"/>
    <property type="project" value="TreeGrafter"/>
</dbReference>
<sequence length="124" mass="14164">MITVFYIDYLIDSSIQLLKDNYTDSFVFYASDHGESLGERGVYLHGLPYIIAPKEQTHVPMLAWFSDEKSATVDKPSSHDNISHSLLGCLKLKLRFITPLSTYLNSIFSIFRITPLITNNLYLN</sequence>
<reference evidence="2 3" key="1">
    <citation type="submission" date="2020-05" db="EMBL/GenBank/DDBJ databases">
        <title>Horizontal transmission and recombination maintain forever young bacterial symbiont genomes.</title>
        <authorList>
            <person name="Russell S.L."/>
            <person name="Pepper-Tunick E."/>
            <person name="Svedberg J."/>
            <person name="Byrne A."/>
            <person name="Ruelas Castillo J."/>
            <person name="Vollmers C."/>
            <person name="Beinart R.A."/>
            <person name="Corbett-Detig R."/>
        </authorList>
    </citation>
    <scope>NUCLEOTIDE SEQUENCE [LARGE SCALE GENOMIC DNA]</scope>
    <source>
        <strain evidence="2">455</strain>
    </source>
</reference>
<name>A0A853F267_9GAMM</name>
<dbReference type="InterPro" id="IPR040423">
    <property type="entry name" value="PEA_transferase"/>
</dbReference>
<evidence type="ECO:0000313" key="3">
    <source>
        <dbReference type="Proteomes" id="UP000568751"/>
    </source>
</evidence>
<dbReference type="GO" id="GO:0009244">
    <property type="term" value="P:lipopolysaccharide core region biosynthetic process"/>
    <property type="evidence" value="ECO:0007669"/>
    <property type="project" value="TreeGrafter"/>
</dbReference>
<feature type="domain" description="Sulfatase N-terminal" evidence="1">
    <location>
        <begin position="3"/>
        <end position="90"/>
    </location>
</feature>
<dbReference type="Proteomes" id="UP000568751">
    <property type="component" value="Unassembled WGS sequence"/>
</dbReference>
<comment type="caution">
    <text evidence="2">The sequence shown here is derived from an EMBL/GenBank/DDBJ whole genome shotgun (WGS) entry which is preliminary data.</text>
</comment>
<dbReference type="InterPro" id="IPR000917">
    <property type="entry name" value="Sulfatase_N"/>
</dbReference>
<keyword evidence="2" id="KW-0808">Transferase</keyword>
<dbReference type="PANTHER" id="PTHR30443:SF3">
    <property type="entry name" value="KDO(2)-LIPID A PHOSPHOETHANOLAMINE 7''-TRANSFERASE"/>
    <property type="match status" value="1"/>
</dbReference>
<dbReference type="GO" id="GO:0009245">
    <property type="term" value="P:lipid A biosynthetic process"/>
    <property type="evidence" value="ECO:0007669"/>
    <property type="project" value="TreeGrafter"/>
</dbReference>
<dbReference type="AlphaFoldDB" id="A0A853F267"/>
<dbReference type="InterPro" id="IPR017850">
    <property type="entry name" value="Alkaline_phosphatase_core_sf"/>
</dbReference>
<dbReference type="GO" id="GO:0016787">
    <property type="term" value="F:hydrolase activity"/>
    <property type="evidence" value="ECO:0007669"/>
    <property type="project" value="UniProtKB-KW"/>
</dbReference>
<proteinExistence type="predicted"/>